<protein>
    <recommendedName>
        <fullName evidence="2">SHOCT domain-containing protein</fullName>
    </recommendedName>
</protein>
<dbReference type="PROSITE" id="PS51257">
    <property type="entry name" value="PROKAR_LIPOPROTEIN"/>
    <property type="match status" value="1"/>
</dbReference>
<evidence type="ECO:0000259" key="2">
    <source>
        <dbReference type="Pfam" id="PF09851"/>
    </source>
</evidence>
<dbReference type="Pfam" id="PF09851">
    <property type="entry name" value="SHOCT"/>
    <property type="match status" value="1"/>
</dbReference>
<evidence type="ECO:0000256" key="1">
    <source>
        <dbReference type="SAM" id="Phobius"/>
    </source>
</evidence>
<accession>A0A6N2UBN4</accession>
<organism evidence="3">
    <name type="scientific">uncultured Anaerotruncus sp</name>
    <dbReference type="NCBI Taxonomy" id="905011"/>
    <lineage>
        <taxon>Bacteria</taxon>
        <taxon>Bacillati</taxon>
        <taxon>Bacillota</taxon>
        <taxon>Clostridia</taxon>
        <taxon>Eubacteriales</taxon>
        <taxon>Oscillospiraceae</taxon>
        <taxon>Anaerotruncus</taxon>
        <taxon>environmental samples</taxon>
    </lineage>
</organism>
<sequence>MAKNIQVKPGKAGSVLGLIVGCIFVGIGLFVVVPTFGPFGIFWTLGAGAIAVVNGINVFSQKGVATHTIVVEDDFPQGNASIHSPEERLRRLEDLYQKGLVTREEYDQSRKRILEEL</sequence>
<proteinExistence type="predicted"/>
<feature type="domain" description="SHOCT" evidence="2">
    <location>
        <begin position="87"/>
        <end position="114"/>
    </location>
</feature>
<name>A0A6N2UBN4_9FIRM</name>
<dbReference type="AlphaFoldDB" id="A0A6N2UBN4"/>
<keyword evidence="1" id="KW-0472">Membrane</keyword>
<evidence type="ECO:0000313" key="3">
    <source>
        <dbReference type="EMBL" id="VYT15240.1"/>
    </source>
</evidence>
<keyword evidence="1" id="KW-1133">Transmembrane helix</keyword>
<dbReference type="InterPro" id="IPR018649">
    <property type="entry name" value="SHOCT"/>
</dbReference>
<keyword evidence="1" id="KW-0812">Transmembrane</keyword>
<gene>
    <name evidence="3" type="ORF">AULFYP135_01854</name>
</gene>
<feature type="transmembrane region" description="Helical" evidence="1">
    <location>
        <begin position="39"/>
        <end position="59"/>
    </location>
</feature>
<reference evidence="3" key="1">
    <citation type="submission" date="2019-11" db="EMBL/GenBank/DDBJ databases">
        <authorList>
            <person name="Feng L."/>
        </authorList>
    </citation>
    <scope>NUCLEOTIDE SEQUENCE</scope>
    <source>
        <strain evidence="3">AundefinedLFYP135</strain>
    </source>
</reference>
<dbReference type="EMBL" id="CACRSL010000003">
    <property type="protein sequence ID" value="VYT15240.1"/>
    <property type="molecule type" value="Genomic_DNA"/>
</dbReference>
<feature type="transmembrane region" description="Helical" evidence="1">
    <location>
        <begin position="12"/>
        <end position="33"/>
    </location>
</feature>